<dbReference type="eggNOG" id="ENOG5033U7U">
    <property type="taxonomic scope" value="Bacteria"/>
</dbReference>
<dbReference type="KEGG" id="hch:HCH_05038"/>
<keyword evidence="3" id="KW-1185">Reference proteome</keyword>
<dbReference type="STRING" id="349521.HCH_05038"/>
<evidence type="ECO:0008006" key="4">
    <source>
        <dbReference type="Google" id="ProtNLM"/>
    </source>
</evidence>
<dbReference type="EMBL" id="CP000155">
    <property type="protein sequence ID" value="ABC31721.1"/>
    <property type="molecule type" value="Genomic_DNA"/>
</dbReference>
<evidence type="ECO:0000313" key="2">
    <source>
        <dbReference type="EMBL" id="ABC31721.1"/>
    </source>
</evidence>
<accession>Q2SCA3</accession>
<organism evidence="2 3">
    <name type="scientific">Hahella chejuensis (strain KCTC 2396)</name>
    <dbReference type="NCBI Taxonomy" id="349521"/>
    <lineage>
        <taxon>Bacteria</taxon>
        <taxon>Pseudomonadati</taxon>
        <taxon>Pseudomonadota</taxon>
        <taxon>Gammaproteobacteria</taxon>
        <taxon>Oceanospirillales</taxon>
        <taxon>Hahellaceae</taxon>
        <taxon>Hahella</taxon>
    </lineage>
</organism>
<keyword evidence="1" id="KW-0732">Signal</keyword>
<evidence type="ECO:0000256" key="1">
    <source>
        <dbReference type="SAM" id="SignalP"/>
    </source>
</evidence>
<dbReference type="AlphaFoldDB" id="Q2SCA3"/>
<feature type="chain" id="PRO_5004214951" description="Lipoprotein" evidence="1">
    <location>
        <begin position="25"/>
        <end position="376"/>
    </location>
</feature>
<evidence type="ECO:0000313" key="3">
    <source>
        <dbReference type="Proteomes" id="UP000000238"/>
    </source>
</evidence>
<proteinExistence type="predicted"/>
<dbReference type="OrthoDB" id="6190326at2"/>
<feature type="signal peptide" evidence="1">
    <location>
        <begin position="1"/>
        <end position="24"/>
    </location>
</feature>
<dbReference type="RefSeq" id="WP_011398786.1">
    <property type="nucleotide sequence ID" value="NC_007645.1"/>
</dbReference>
<protein>
    <recommendedName>
        <fullName evidence="4">Lipoprotein</fullName>
    </recommendedName>
</protein>
<name>Q2SCA3_HAHCH</name>
<reference evidence="2 3" key="1">
    <citation type="journal article" date="2005" name="Nucleic Acids Res.">
        <title>Genomic blueprint of Hahella chejuensis, a marine microbe producing an algicidal agent.</title>
        <authorList>
            <person name="Jeong H."/>
            <person name="Yim J.H."/>
            <person name="Lee C."/>
            <person name="Choi S.-H."/>
            <person name="Park Y.K."/>
            <person name="Yoon S.H."/>
            <person name="Hur C.-G."/>
            <person name="Kang H.-Y."/>
            <person name="Kim D."/>
            <person name="Lee H.H."/>
            <person name="Park K.H."/>
            <person name="Park S.-H."/>
            <person name="Park H.-S."/>
            <person name="Lee H.K."/>
            <person name="Oh T.K."/>
            <person name="Kim J.F."/>
        </authorList>
    </citation>
    <scope>NUCLEOTIDE SEQUENCE [LARGE SCALE GENOMIC DNA]</scope>
    <source>
        <strain evidence="2 3">KCTC 2396</strain>
    </source>
</reference>
<dbReference type="Proteomes" id="UP000000238">
    <property type="component" value="Chromosome"/>
</dbReference>
<dbReference type="HOGENOM" id="CLU_735221_0_0_6"/>
<sequence>MKPTLAIKQFVFVCITLSSGLAFAERLSMTPDFLDYFSVNPPRTTLPSASERELLERYKPRFFAAERQTLFIDFYRDYIAHGRLYDKHGVLISDDVSPETLNKFTYNPDVCFFYDGDGAATRQVAYGRVDYDNVGLEDAKTWTFLTYNLTFAYSGLPVGMPGWKSIMLNVLGDTRHWRSPDQYVAATIALDNEQRPVAVTLQQHDYLTTYILNKDLHLPEDGRILLDIARSSNELYPHSPSEQRRRAATAMTPDDAKYLIYGDDRPFLGGMDITHGQVEIEYTLIALPPDDAFYQFKGELGESHMLWDRDAPSGADYNIAPALKPKSIAMAAGYRREDDQDYLQLLQDWRDSGYGKLPDHVKTAFMRRFTEDLSAP</sequence>
<gene>
    <name evidence="2" type="ordered locus">HCH_05038</name>
</gene>